<dbReference type="InterPro" id="IPR036390">
    <property type="entry name" value="WH_DNA-bd_sf"/>
</dbReference>
<dbReference type="InterPro" id="IPR005149">
    <property type="entry name" value="Tscrpt_reg_PadR_N"/>
</dbReference>
<dbReference type="Gene3D" id="1.10.10.10">
    <property type="entry name" value="Winged helix-like DNA-binding domain superfamily/Winged helix DNA-binding domain"/>
    <property type="match status" value="1"/>
</dbReference>
<dbReference type="EMBL" id="MT142163">
    <property type="protein sequence ID" value="QJA75420.1"/>
    <property type="molecule type" value="Genomic_DNA"/>
</dbReference>
<dbReference type="InterPro" id="IPR036388">
    <property type="entry name" value="WH-like_DNA-bd_sf"/>
</dbReference>
<feature type="domain" description="Transcription regulator PadR N-terminal" evidence="1">
    <location>
        <begin position="18"/>
        <end position="87"/>
    </location>
</feature>
<gene>
    <name evidence="2" type="ORF">MM415A01781_0007</name>
</gene>
<protein>
    <submittedName>
        <fullName evidence="2">Putative transcriptional regulator</fullName>
    </submittedName>
</protein>
<evidence type="ECO:0000313" key="2">
    <source>
        <dbReference type="EMBL" id="QJA75420.1"/>
    </source>
</evidence>
<organism evidence="2">
    <name type="scientific">viral metagenome</name>
    <dbReference type="NCBI Taxonomy" id="1070528"/>
    <lineage>
        <taxon>unclassified sequences</taxon>
        <taxon>metagenomes</taxon>
        <taxon>organismal metagenomes</taxon>
    </lineage>
</organism>
<dbReference type="Pfam" id="PF03551">
    <property type="entry name" value="PadR"/>
    <property type="match status" value="1"/>
</dbReference>
<sequence>MNSLAEVKMMRAILDLVILEILKTNPVHGYGIIKTIRKTFGVYFGPSTVYPLLAAMEKKGLLKSEWKVDDRPRRIHHITQKGETTLTEFEYSFHSICTHLNKIGTFKAPMLQREELKRF</sequence>
<dbReference type="PANTHER" id="PTHR33169:SF14">
    <property type="entry name" value="TRANSCRIPTIONAL REGULATOR RV3488"/>
    <property type="match status" value="1"/>
</dbReference>
<accession>A0A6M3JZF8</accession>
<dbReference type="SUPFAM" id="SSF46785">
    <property type="entry name" value="Winged helix' DNA-binding domain"/>
    <property type="match status" value="1"/>
</dbReference>
<evidence type="ECO:0000259" key="1">
    <source>
        <dbReference type="Pfam" id="PF03551"/>
    </source>
</evidence>
<reference evidence="2" key="1">
    <citation type="submission" date="2020-03" db="EMBL/GenBank/DDBJ databases">
        <title>The deep terrestrial virosphere.</title>
        <authorList>
            <person name="Holmfeldt K."/>
            <person name="Nilsson E."/>
            <person name="Simone D."/>
            <person name="Lopez-Fernandez M."/>
            <person name="Wu X."/>
            <person name="de Brujin I."/>
            <person name="Lundin D."/>
            <person name="Andersson A."/>
            <person name="Bertilsson S."/>
            <person name="Dopson M."/>
        </authorList>
    </citation>
    <scope>NUCLEOTIDE SEQUENCE</scope>
    <source>
        <strain evidence="2">MM415A01781</strain>
    </source>
</reference>
<dbReference type="PANTHER" id="PTHR33169">
    <property type="entry name" value="PADR-FAMILY TRANSCRIPTIONAL REGULATOR"/>
    <property type="match status" value="1"/>
</dbReference>
<dbReference type="InterPro" id="IPR052509">
    <property type="entry name" value="Metal_resp_DNA-bind_regulator"/>
</dbReference>
<proteinExistence type="predicted"/>
<name>A0A6M3JZF8_9ZZZZ</name>
<dbReference type="AlphaFoldDB" id="A0A6M3JZF8"/>